<keyword evidence="4 5" id="KW-0472">Membrane</keyword>
<organism evidence="7 8">
    <name type="scientific">Maribacter cobaltidurans</name>
    <dbReference type="NCBI Taxonomy" id="1178778"/>
    <lineage>
        <taxon>Bacteria</taxon>
        <taxon>Pseudomonadati</taxon>
        <taxon>Bacteroidota</taxon>
        <taxon>Flavobacteriia</taxon>
        <taxon>Flavobacteriales</taxon>
        <taxon>Flavobacteriaceae</taxon>
        <taxon>Maribacter</taxon>
    </lineage>
</organism>
<evidence type="ECO:0000259" key="6">
    <source>
        <dbReference type="Pfam" id="PF07291"/>
    </source>
</evidence>
<dbReference type="RefSeq" id="WP_272652569.1">
    <property type="nucleotide sequence ID" value="NZ_JAZDDG010000009.1"/>
</dbReference>
<keyword evidence="8" id="KW-1185">Reference proteome</keyword>
<evidence type="ECO:0000313" key="8">
    <source>
        <dbReference type="Proteomes" id="UP001356308"/>
    </source>
</evidence>
<evidence type="ECO:0000256" key="1">
    <source>
        <dbReference type="ARBA" id="ARBA00004141"/>
    </source>
</evidence>
<protein>
    <submittedName>
        <fullName evidence="7">MauE/DoxX family redox-associated membrane protein</fullName>
    </submittedName>
</protein>
<evidence type="ECO:0000256" key="5">
    <source>
        <dbReference type="SAM" id="Phobius"/>
    </source>
</evidence>
<proteinExistence type="predicted"/>
<accession>A0ABU7IY28</accession>
<gene>
    <name evidence="7" type="ORF">V1I91_17535</name>
</gene>
<sequence>MISSKKYIPKSAFFIKMLFVVLFLYTATSKFLDFQDFKVQIGKSPVLSLTADWLVWVVPLSELLVSAMLLVPRFHFLSLYASLVLMVGFTTYIILILYFTENIPCSCGGILESLGWEEHLIFNLSFVLMAVFAILISDYRLKKTRFD</sequence>
<feature type="transmembrane region" description="Helical" evidence="5">
    <location>
        <begin position="78"/>
        <end position="100"/>
    </location>
</feature>
<evidence type="ECO:0000256" key="4">
    <source>
        <dbReference type="ARBA" id="ARBA00023136"/>
    </source>
</evidence>
<evidence type="ECO:0000313" key="7">
    <source>
        <dbReference type="EMBL" id="MEE1977885.1"/>
    </source>
</evidence>
<reference evidence="7 8" key="1">
    <citation type="submission" date="2024-01" db="EMBL/GenBank/DDBJ databases">
        <title>Maribacter spp. originated from different algae showed divergent polysaccharides utilization ability.</title>
        <authorList>
            <person name="Wang H."/>
            <person name="Wu Y."/>
        </authorList>
    </citation>
    <scope>NUCLEOTIDE SEQUENCE [LARGE SCALE GENOMIC DNA]</scope>
    <source>
        <strain evidence="7 8">PR1</strain>
    </source>
</reference>
<evidence type="ECO:0000256" key="2">
    <source>
        <dbReference type="ARBA" id="ARBA00022692"/>
    </source>
</evidence>
<dbReference type="Pfam" id="PF07291">
    <property type="entry name" value="MauE"/>
    <property type="match status" value="1"/>
</dbReference>
<feature type="domain" description="Methylamine utilisation protein MauE" evidence="6">
    <location>
        <begin position="12"/>
        <end position="135"/>
    </location>
</feature>
<dbReference type="InterPro" id="IPR009908">
    <property type="entry name" value="Methylamine_util_MauE"/>
</dbReference>
<dbReference type="Proteomes" id="UP001356308">
    <property type="component" value="Unassembled WGS sequence"/>
</dbReference>
<evidence type="ECO:0000256" key="3">
    <source>
        <dbReference type="ARBA" id="ARBA00022989"/>
    </source>
</evidence>
<name>A0ABU7IY28_9FLAO</name>
<comment type="caution">
    <text evidence="7">The sequence shown here is derived from an EMBL/GenBank/DDBJ whole genome shotgun (WGS) entry which is preliminary data.</text>
</comment>
<keyword evidence="3 5" id="KW-1133">Transmembrane helix</keyword>
<comment type="subcellular location">
    <subcellularLocation>
        <location evidence="1">Membrane</location>
        <topology evidence="1">Multi-pass membrane protein</topology>
    </subcellularLocation>
</comment>
<keyword evidence="2 5" id="KW-0812">Transmembrane</keyword>
<feature type="transmembrane region" description="Helical" evidence="5">
    <location>
        <begin position="53"/>
        <end position="71"/>
    </location>
</feature>
<feature type="transmembrane region" description="Helical" evidence="5">
    <location>
        <begin position="120"/>
        <end position="141"/>
    </location>
</feature>
<dbReference type="EMBL" id="JAZDDG010000009">
    <property type="protein sequence ID" value="MEE1977885.1"/>
    <property type="molecule type" value="Genomic_DNA"/>
</dbReference>
<feature type="transmembrane region" description="Helical" evidence="5">
    <location>
        <begin position="12"/>
        <end position="33"/>
    </location>
</feature>